<comment type="caution">
    <text evidence="2">The sequence shown here is derived from an EMBL/GenBank/DDBJ whole genome shotgun (WGS) entry which is preliminary data.</text>
</comment>
<evidence type="ECO:0000313" key="2">
    <source>
        <dbReference type="EMBL" id="MPD02741.1"/>
    </source>
</evidence>
<dbReference type="EMBL" id="VSRR010132910">
    <property type="protein sequence ID" value="MPD02741.1"/>
    <property type="molecule type" value="Genomic_DNA"/>
</dbReference>
<organism evidence="2 3">
    <name type="scientific">Portunus trituberculatus</name>
    <name type="common">Swimming crab</name>
    <name type="synonym">Neptunus trituberculatus</name>
    <dbReference type="NCBI Taxonomy" id="210409"/>
    <lineage>
        <taxon>Eukaryota</taxon>
        <taxon>Metazoa</taxon>
        <taxon>Ecdysozoa</taxon>
        <taxon>Arthropoda</taxon>
        <taxon>Crustacea</taxon>
        <taxon>Multicrustacea</taxon>
        <taxon>Malacostraca</taxon>
        <taxon>Eumalacostraca</taxon>
        <taxon>Eucarida</taxon>
        <taxon>Decapoda</taxon>
        <taxon>Pleocyemata</taxon>
        <taxon>Brachyura</taxon>
        <taxon>Eubrachyura</taxon>
        <taxon>Portunoidea</taxon>
        <taxon>Portunidae</taxon>
        <taxon>Portuninae</taxon>
        <taxon>Portunus</taxon>
    </lineage>
</organism>
<feature type="region of interest" description="Disordered" evidence="1">
    <location>
        <begin position="1"/>
        <end position="22"/>
    </location>
</feature>
<accession>A0A5B7K0Z9</accession>
<evidence type="ECO:0000313" key="3">
    <source>
        <dbReference type="Proteomes" id="UP000324222"/>
    </source>
</evidence>
<dbReference type="AlphaFoldDB" id="A0A5B7K0Z9"/>
<name>A0A5B7K0Z9_PORTR</name>
<evidence type="ECO:0000256" key="1">
    <source>
        <dbReference type="SAM" id="MobiDB-lite"/>
    </source>
</evidence>
<reference evidence="2 3" key="1">
    <citation type="submission" date="2019-05" db="EMBL/GenBank/DDBJ databases">
        <title>Another draft genome of Portunus trituberculatus and its Hox gene families provides insights of decapod evolution.</title>
        <authorList>
            <person name="Jeong J.-H."/>
            <person name="Song I."/>
            <person name="Kim S."/>
            <person name="Choi T."/>
            <person name="Kim D."/>
            <person name="Ryu S."/>
            <person name="Kim W."/>
        </authorList>
    </citation>
    <scope>NUCLEOTIDE SEQUENCE [LARGE SCALE GENOMIC DNA]</scope>
    <source>
        <tissue evidence="2">Muscle</tissue>
    </source>
</reference>
<gene>
    <name evidence="2" type="ORF">E2C01_098342</name>
</gene>
<proteinExistence type="predicted"/>
<protein>
    <submittedName>
        <fullName evidence="2">Uncharacterized protein</fullName>
    </submittedName>
</protein>
<keyword evidence="3" id="KW-1185">Reference proteome</keyword>
<sequence length="76" mass="8232">MLFTADITPVAPHHTTPNSQPLAADTTLFTRHIIRFSSHSTPALPAHTTQPSTGPLGRLHSVEKLIHPKTGCFTKP</sequence>
<dbReference type="Proteomes" id="UP000324222">
    <property type="component" value="Unassembled WGS sequence"/>
</dbReference>